<evidence type="ECO:0000256" key="2">
    <source>
        <dbReference type="PROSITE-ProRule" id="PRU00504"/>
    </source>
</evidence>
<dbReference type="Gene3D" id="2.120.10.30">
    <property type="entry name" value="TolB, C-terminal domain"/>
    <property type="match status" value="2"/>
</dbReference>
<accession>A0AAV7JKG5</accession>
<reference evidence="3 4" key="1">
    <citation type="journal article" date="2023" name="BMC Biol.">
        <title>The compact genome of the sponge Oopsacas minuta (Hexactinellida) is lacking key metazoan core genes.</title>
        <authorList>
            <person name="Santini S."/>
            <person name="Schenkelaars Q."/>
            <person name="Jourda C."/>
            <person name="Duchesne M."/>
            <person name="Belahbib H."/>
            <person name="Rocher C."/>
            <person name="Selva M."/>
            <person name="Riesgo A."/>
            <person name="Vervoort M."/>
            <person name="Leys S.P."/>
            <person name="Kodjabachian L."/>
            <person name="Le Bivic A."/>
            <person name="Borchiellini C."/>
            <person name="Claverie J.M."/>
            <person name="Renard E."/>
        </authorList>
    </citation>
    <scope>NUCLEOTIDE SEQUENCE [LARGE SCALE GENOMIC DNA]</scope>
    <source>
        <strain evidence="3">SPO-2</strain>
    </source>
</reference>
<dbReference type="GO" id="GO:0043161">
    <property type="term" value="P:proteasome-mediated ubiquitin-dependent protein catabolic process"/>
    <property type="evidence" value="ECO:0007669"/>
    <property type="project" value="TreeGrafter"/>
</dbReference>
<protein>
    <submittedName>
        <fullName evidence="3">PKD domain-containing protein</fullName>
    </submittedName>
</protein>
<proteinExistence type="predicted"/>
<dbReference type="GO" id="GO:0061630">
    <property type="term" value="F:ubiquitin protein ligase activity"/>
    <property type="evidence" value="ECO:0007669"/>
    <property type="project" value="TreeGrafter"/>
</dbReference>
<dbReference type="InterPro" id="IPR011042">
    <property type="entry name" value="6-blade_b-propeller_TolB-like"/>
</dbReference>
<feature type="repeat" description="NHL" evidence="2">
    <location>
        <begin position="368"/>
        <end position="409"/>
    </location>
</feature>
<evidence type="ECO:0000313" key="3">
    <source>
        <dbReference type="EMBL" id="KAI6649395.1"/>
    </source>
</evidence>
<feature type="repeat" description="NHL" evidence="2">
    <location>
        <begin position="233"/>
        <end position="277"/>
    </location>
</feature>
<dbReference type="PANTHER" id="PTHR24104:SF25">
    <property type="entry name" value="PROTEIN LIN-41"/>
    <property type="match status" value="1"/>
</dbReference>
<evidence type="ECO:0000256" key="1">
    <source>
        <dbReference type="ARBA" id="ARBA00022737"/>
    </source>
</evidence>
<dbReference type="Pfam" id="PF17170">
    <property type="entry name" value="DUF5128"/>
    <property type="match status" value="1"/>
</dbReference>
<name>A0AAV7JKG5_9METZ</name>
<dbReference type="PROSITE" id="PS51125">
    <property type="entry name" value="NHL"/>
    <property type="match status" value="3"/>
</dbReference>
<dbReference type="GO" id="GO:0000209">
    <property type="term" value="P:protein polyubiquitination"/>
    <property type="evidence" value="ECO:0007669"/>
    <property type="project" value="TreeGrafter"/>
</dbReference>
<comment type="caution">
    <text evidence="3">The sequence shown here is derived from an EMBL/GenBank/DDBJ whole genome shotgun (WGS) entry which is preliminary data.</text>
</comment>
<dbReference type="Proteomes" id="UP001165289">
    <property type="component" value="Unassembled WGS sequence"/>
</dbReference>
<dbReference type="SUPFAM" id="SSF63829">
    <property type="entry name" value="Calcium-dependent phosphotriesterase"/>
    <property type="match status" value="1"/>
</dbReference>
<dbReference type="PANTHER" id="PTHR24104">
    <property type="entry name" value="E3 UBIQUITIN-PROTEIN LIGASE NHLRC1-RELATED"/>
    <property type="match status" value="1"/>
</dbReference>
<dbReference type="AlphaFoldDB" id="A0AAV7JKG5"/>
<dbReference type="CDD" id="cd05819">
    <property type="entry name" value="NHL"/>
    <property type="match status" value="1"/>
</dbReference>
<keyword evidence="4" id="KW-1185">Reference proteome</keyword>
<feature type="repeat" description="NHL" evidence="2">
    <location>
        <begin position="156"/>
        <end position="189"/>
    </location>
</feature>
<dbReference type="EMBL" id="JAKMXF010000321">
    <property type="protein sequence ID" value="KAI6649395.1"/>
    <property type="molecule type" value="Genomic_DNA"/>
</dbReference>
<gene>
    <name evidence="3" type="ORF">LOD99_11761</name>
</gene>
<evidence type="ECO:0000313" key="4">
    <source>
        <dbReference type="Proteomes" id="UP001165289"/>
    </source>
</evidence>
<sequence length="409" mass="46703">MASVEVKRNFVQQLKESRQKIQDSFKRSHESLQARESNLLSLIDQIEKDYNSKAHKMNKLVEALNHNKLMTLDTLTDNELSETHQIICSAIDKKITELTAEIDSRDRQHIKLNGQTNKSHTDTFPPQVKPVVPNYKSKQLPTAYSCKKSNYQKSSGELNDARSVAVHYLTGNIYIADENNNRVQIFTGKGDYLFMFSENMNNPRGICISQNNVFVTQHSGNCINKYDIGGKLIKNVGSRGKGKIQFNEPYGIDVSDRNSNIYVYDSNNKRVKILTEELNFHSILGEGLLSYPLDVKVTRDRVIVIDDSDPCMFVFNSDHVLTNRMITKGVGKQTNFPICFDIDREYNIIMSDYYNHCVCIFNQKGEQIHKFGKEGQGIGEFYHPYGIALDNAGHIIVVCQKDNNCLQFF</sequence>
<dbReference type="InterPro" id="IPR001258">
    <property type="entry name" value="NHL_repeat"/>
</dbReference>
<dbReference type="Pfam" id="PF01436">
    <property type="entry name" value="NHL"/>
    <property type="match status" value="1"/>
</dbReference>
<dbReference type="InterPro" id="IPR050952">
    <property type="entry name" value="TRIM-NHL_E3_ligases"/>
</dbReference>
<dbReference type="GO" id="GO:0008270">
    <property type="term" value="F:zinc ion binding"/>
    <property type="evidence" value="ECO:0007669"/>
    <property type="project" value="UniProtKB-KW"/>
</dbReference>
<organism evidence="3 4">
    <name type="scientific">Oopsacas minuta</name>
    <dbReference type="NCBI Taxonomy" id="111878"/>
    <lineage>
        <taxon>Eukaryota</taxon>
        <taxon>Metazoa</taxon>
        <taxon>Porifera</taxon>
        <taxon>Hexactinellida</taxon>
        <taxon>Hexasterophora</taxon>
        <taxon>Lyssacinosida</taxon>
        <taxon>Leucopsacidae</taxon>
        <taxon>Oopsacas</taxon>
    </lineage>
</organism>
<keyword evidence="1" id="KW-0677">Repeat</keyword>